<comment type="cofactor">
    <cofactor evidence="10">
        <name>Mg(2+)</name>
        <dbReference type="ChEBI" id="CHEBI:18420"/>
    </cofactor>
    <text evidence="10">Binds 1 Mg(2+) ion per subunit. The magnesium ion binds only when substrate is bound.</text>
</comment>
<evidence type="ECO:0000256" key="5">
    <source>
        <dbReference type="ARBA" id="ARBA00022723"/>
    </source>
</evidence>
<dbReference type="Proteomes" id="UP000249538">
    <property type="component" value="Unassembled WGS sequence"/>
</dbReference>
<evidence type="ECO:0000256" key="7">
    <source>
        <dbReference type="ARBA" id="ARBA00023211"/>
    </source>
</evidence>
<name>A0A2W7R5G3_9RHOB</name>
<dbReference type="PANTHER" id="PTHR10885">
    <property type="entry name" value="ISOPENTENYL-DIPHOSPHATE DELTA-ISOMERASE"/>
    <property type="match status" value="1"/>
</dbReference>
<keyword evidence="8 10" id="KW-0414">Isoprene biosynthesis</keyword>
<keyword evidence="7 10" id="KW-0464">Manganese</keyword>
<comment type="cofactor">
    <cofactor evidence="10">
        <name>Mn(2+)</name>
        <dbReference type="ChEBI" id="CHEBI:29035"/>
    </cofactor>
    <text evidence="10">Binds 1 Mn(2+) ion per subunit.</text>
</comment>
<keyword evidence="6 10" id="KW-0460">Magnesium</keyword>
<evidence type="ECO:0000313" key="13">
    <source>
        <dbReference type="EMBL" id="PZX54426.1"/>
    </source>
</evidence>
<evidence type="ECO:0000256" key="3">
    <source>
        <dbReference type="ARBA" id="ARBA00012057"/>
    </source>
</evidence>
<comment type="subcellular location">
    <subcellularLocation>
        <location evidence="10">Cytoplasm</location>
    </subcellularLocation>
</comment>
<feature type="active site" evidence="10 11">
    <location>
        <position position="113"/>
    </location>
</feature>
<reference evidence="13 14" key="1">
    <citation type="submission" date="2018-06" db="EMBL/GenBank/DDBJ databases">
        <title>Genomic Encyclopedia of Archaeal and Bacterial Type Strains, Phase II (KMG-II): from individual species to whole genera.</title>
        <authorList>
            <person name="Goeker M."/>
        </authorList>
    </citation>
    <scope>NUCLEOTIDE SEQUENCE [LARGE SCALE GENOMIC DNA]</scope>
    <source>
        <strain evidence="13 14">DSM 18774</strain>
    </source>
</reference>
<dbReference type="GO" id="GO:0046872">
    <property type="term" value="F:metal ion binding"/>
    <property type="evidence" value="ECO:0007669"/>
    <property type="project" value="UniProtKB-KW"/>
</dbReference>
<feature type="binding site" evidence="10">
    <location>
        <position position="25"/>
    </location>
    <ligand>
        <name>Mn(2+)</name>
        <dbReference type="ChEBI" id="CHEBI:29035"/>
    </ligand>
</feature>
<dbReference type="UniPathway" id="UPA00059">
    <property type="reaction ID" value="UER00104"/>
</dbReference>
<organism evidence="13 14">
    <name type="scientific">Cereibacter changlensis</name>
    <dbReference type="NCBI Taxonomy" id="402884"/>
    <lineage>
        <taxon>Bacteria</taxon>
        <taxon>Pseudomonadati</taxon>
        <taxon>Pseudomonadota</taxon>
        <taxon>Alphaproteobacteria</taxon>
        <taxon>Rhodobacterales</taxon>
        <taxon>Paracoccaceae</taxon>
        <taxon>Cereibacter</taxon>
    </lineage>
</organism>
<accession>A0A2W7R5G3</accession>
<comment type="similarity">
    <text evidence="2 10">Belongs to the IPP isomerase type 1 family.</text>
</comment>
<evidence type="ECO:0000313" key="14">
    <source>
        <dbReference type="Proteomes" id="UP000249538"/>
    </source>
</evidence>
<dbReference type="RefSeq" id="WP_245941399.1">
    <property type="nucleotide sequence ID" value="NZ_QKZS01000005.1"/>
</dbReference>
<dbReference type="GO" id="GO:0004452">
    <property type="term" value="F:isopentenyl-diphosphate delta-isomerase activity"/>
    <property type="evidence" value="ECO:0007669"/>
    <property type="project" value="UniProtKB-UniRule"/>
</dbReference>
<dbReference type="InterPro" id="IPR056375">
    <property type="entry name" value="Idi_bact"/>
</dbReference>
<keyword evidence="4 10" id="KW-0963">Cytoplasm</keyword>
<dbReference type="EC" id="5.3.3.2" evidence="3 10"/>
<feature type="active site" evidence="10 11">
    <location>
        <position position="65"/>
    </location>
</feature>
<evidence type="ECO:0000256" key="11">
    <source>
        <dbReference type="PIRSR" id="PIRSR018427-1"/>
    </source>
</evidence>
<evidence type="ECO:0000256" key="2">
    <source>
        <dbReference type="ARBA" id="ARBA00007579"/>
    </source>
</evidence>
<sequence length="180" mass="20661">MSSAVEMVPAWVDGRLMPVEKLEAHQRGLRHMAISVFVMCGAKVLIQRRAASKYHTPGLWANTCCTHPRWGEEAEHCALRRLREELGISGLVTVFADRVEYRAEVGNGLIEHEVVDIFLAEATLDLPVSPDPDEVWETRWVELHELAREVEATPERFTPWLRIYLAEHMERIFGKLHLVQ</sequence>
<evidence type="ECO:0000259" key="12">
    <source>
        <dbReference type="PROSITE" id="PS51462"/>
    </source>
</evidence>
<feature type="binding site" evidence="10">
    <location>
        <position position="113"/>
    </location>
    <ligand>
        <name>Mn(2+)</name>
        <dbReference type="ChEBI" id="CHEBI:29035"/>
    </ligand>
</feature>
<dbReference type="Pfam" id="PF00293">
    <property type="entry name" value="NUDIX"/>
    <property type="match status" value="1"/>
</dbReference>
<dbReference type="NCBIfam" id="TIGR02150">
    <property type="entry name" value="IPP_isom_1"/>
    <property type="match status" value="1"/>
</dbReference>
<dbReference type="GO" id="GO:0050992">
    <property type="term" value="P:dimethylallyl diphosphate biosynthetic process"/>
    <property type="evidence" value="ECO:0007669"/>
    <property type="project" value="UniProtKB-UniRule"/>
</dbReference>
<comment type="catalytic activity">
    <reaction evidence="10">
        <text>isopentenyl diphosphate = dimethylallyl diphosphate</text>
        <dbReference type="Rhea" id="RHEA:23284"/>
        <dbReference type="ChEBI" id="CHEBI:57623"/>
        <dbReference type="ChEBI" id="CHEBI:128769"/>
        <dbReference type="EC" id="5.3.3.2"/>
    </reaction>
</comment>
<evidence type="ECO:0000256" key="1">
    <source>
        <dbReference type="ARBA" id="ARBA00004826"/>
    </source>
</evidence>
<dbReference type="AlphaFoldDB" id="A0A2W7R5G3"/>
<keyword evidence="5 10" id="KW-0479">Metal-binding</keyword>
<protein>
    <recommendedName>
        <fullName evidence="3 10">Isopentenyl-diphosphate Delta-isomerase</fullName>
        <shortName evidence="10">IPP isomerase</shortName>
        <ecNumber evidence="3 10">5.3.3.2</ecNumber>
    </recommendedName>
    <alternativeName>
        <fullName evidence="10">IPP:DMAPP isomerase</fullName>
    </alternativeName>
    <alternativeName>
        <fullName evidence="10">Isopentenyl pyrophosphate isomerase</fullName>
    </alternativeName>
</protein>
<dbReference type="InterPro" id="IPR000086">
    <property type="entry name" value="NUDIX_hydrolase_dom"/>
</dbReference>
<dbReference type="EMBL" id="QKZS01000005">
    <property type="protein sequence ID" value="PZX54426.1"/>
    <property type="molecule type" value="Genomic_DNA"/>
</dbReference>
<dbReference type="Gene3D" id="3.90.79.10">
    <property type="entry name" value="Nucleoside Triphosphate Pyrophosphohydrolase"/>
    <property type="match status" value="1"/>
</dbReference>
<feature type="binding site" evidence="10">
    <location>
        <position position="85"/>
    </location>
    <ligand>
        <name>Mg(2+)</name>
        <dbReference type="ChEBI" id="CHEBI:18420"/>
    </ligand>
</feature>
<comment type="pathway">
    <text evidence="1 10">Isoprenoid biosynthesis; dimethylallyl diphosphate biosynthesis; dimethylallyl diphosphate from isopentenyl diphosphate: step 1/1.</text>
</comment>
<feature type="binding site" evidence="10">
    <location>
        <position position="111"/>
    </location>
    <ligand>
        <name>Mn(2+)</name>
        <dbReference type="ChEBI" id="CHEBI:29035"/>
    </ligand>
</feature>
<evidence type="ECO:0000256" key="8">
    <source>
        <dbReference type="ARBA" id="ARBA00023229"/>
    </source>
</evidence>
<dbReference type="CDD" id="cd02885">
    <property type="entry name" value="NUDIX_IPP_Isomerase"/>
    <property type="match status" value="1"/>
</dbReference>
<dbReference type="SUPFAM" id="SSF55811">
    <property type="entry name" value="Nudix"/>
    <property type="match status" value="1"/>
</dbReference>
<dbReference type="GO" id="GO:0009240">
    <property type="term" value="P:isopentenyl diphosphate biosynthetic process"/>
    <property type="evidence" value="ECO:0007669"/>
    <property type="project" value="TreeGrafter"/>
</dbReference>
<feature type="domain" description="Nudix hydrolase" evidence="12">
    <location>
        <begin position="29"/>
        <end position="163"/>
    </location>
</feature>
<dbReference type="InterPro" id="IPR011876">
    <property type="entry name" value="IsopentenylPP_isomerase_typ1"/>
</dbReference>
<evidence type="ECO:0000256" key="4">
    <source>
        <dbReference type="ARBA" id="ARBA00022490"/>
    </source>
</evidence>
<evidence type="ECO:0000256" key="9">
    <source>
        <dbReference type="ARBA" id="ARBA00023235"/>
    </source>
</evidence>
<evidence type="ECO:0000256" key="10">
    <source>
        <dbReference type="HAMAP-Rule" id="MF_00202"/>
    </source>
</evidence>
<comment type="caution">
    <text evidence="13">The sequence shown here is derived from an EMBL/GenBank/DDBJ whole genome shotgun (WGS) entry which is preliminary data.</text>
</comment>
<dbReference type="InterPro" id="IPR015797">
    <property type="entry name" value="NUDIX_hydrolase-like_dom_sf"/>
</dbReference>
<dbReference type="PROSITE" id="PS51462">
    <property type="entry name" value="NUDIX"/>
    <property type="match status" value="1"/>
</dbReference>
<dbReference type="PIRSF" id="PIRSF018427">
    <property type="entry name" value="Isopntndiph_ism"/>
    <property type="match status" value="1"/>
</dbReference>
<evidence type="ECO:0000256" key="6">
    <source>
        <dbReference type="ARBA" id="ARBA00022842"/>
    </source>
</evidence>
<proteinExistence type="inferred from homology"/>
<feature type="binding site" evidence="10">
    <location>
        <position position="67"/>
    </location>
    <ligand>
        <name>Mn(2+)</name>
        <dbReference type="ChEBI" id="CHEBI:29035"/>
    </ligand>
</feature>
<dbReference type="GO" id="GO:0005737">
    <property type="term" value="C:cytoplasm"/>
    <property type="evidence" value="ECO:0007669"/>
    <property type="project" value="UniProtKB-SubCell"/>
</dbReference>
<keyword evidence="9 10" id="KW-0413">Isomerase</keyword>
<dbReference type="PANTHER" id="PTHR10885:SF0">
    <property type="entry name" value="ISOPENTENYL-DIPHOSPHATE DELTA-ISOMERASE"/>
    <property type="match status" value="1"/>
</dbReference>
<gene>
    <name evidence="10" type="primary">idi</name>
    <name evidence="13" type="ORF">LX76_02073</name>
</gene>
<dbReference type="NCBIfam" id="NF002995">
    <property type="entry name" value="PRK03759.1"/>
    <property type="match status" value="1"/>
</dbReference>
<comment type="function">
    <text evidence="10">Catalyzes the 1,3-allylic rearrangement of the homoallylic substrate isopentenyl (IPP) to its highly electrophilic allylic isomer, dimethylallyl diphosphate (DMAPP).</text>
</comment>
<dbReference type="HAMAP" id="MF_00202">
    <property type="entry name" value="Idi"/>
    <property type="match status" value="1"/>
</dbReference>
<feature type="binding site" evidence="10">
    <location>
        <position position="31"/>
    </location>
    <ligand>
        <name>Mn(2+)</name>
        <dbReference type="ChEBI" id="CHEBI:29035"/>
    </ligand>
</feature>